<evidence type="ECO:0000256" key="2">
    <source>
        <dbReference type="ARBA" id="ARBA00010474"/>
    </source>
</evidence>
<comment type="subcellular location">
    <subcellularLocation>
        <location evidence="1 7">Periplasm</location>
    </subcellularLocation>
</comment>
<comment type="caution">
    <text evidence="9">The sequence shown here is derived from an EMBL/GenBank/DDBJ whole genome shotgun (WGS) entry which is preliminary data.</text>
</comment>
<feature type="domain" description="SAF" evidence="8">
    <location>
        <begin position="103"/>
        <end position="164"/>
    </location>
</feature>
<evidence type="ECO:0000256" key="4">
    <source>
        <dbReference type="ARBA" id="ARBA00022729"/>
    </source>
</evidence>
<keyword evidence="9" id="KW-0966">Cell projection</keyword>
<keyword evidence="10" id="KW-1185">Reference proteome</keyword>
<evidence type="ECO:0000256" key="6">
    <source>
        <dbReference type="ARBA" id="ARBA00025643"/>
    </source>
</evidence>
<dbReference type="InterPro" id="IPR013974">
    <property type="entry name" value="SAF"/>
</dbReference>
<comment type="similarity">
    <text evidence="2 7">Belongs to the FlgA family.</text>
</comment>
<keyword evidence="5 7" id="KW-0574">Periplasm</keyword>
<dbReference type="NCBIfam" id="TIGR03170">
    <property type="entry name" value="flgA_cterm"/>
    <property type="match status" value="1"/>
</dbReference>
<evidence type="ECO:0000313" key="10">
    <source>
        <dbReference type="Proteomes" id="UP001595904"/>
    </source>
</evidence>
<keyword evidence="9" id="KW-0969">Cilium</keyword>
<feature type="chain" id="PRO_5044985697" description="Flagella basal body P-ring formation protein FlgA" evidence="7">
    <location>
        <begin position="24"/>
        <end position="234"/>
    </location>
</feature>
<dbReference type="SMART" id="SM00858">
    <property type="entry name" value="SAF"/>
    <property type="match status" value="1"/>
</dbReference>
<evidence type="ECO:0000256" key="3">
    <source>
        <dbReference type="ARBA" id="ARBA00014754"/>
    </source>
</evidence>
<dbReference type="PANTHER" id="PTHR36307">
    <property type="entry name" value="FLAGELLA BASAL BODY P-RING FORMATION PROTEIN FLGA"/>
    <property type="match status" value="1"/>
</dbReference>
<dbReference type="Gene3D" id="2.30.30.760">
    <property type="match status" value="1"/>
</dbReference>
<gene>
    <name evidence="9" type="primary">flgA</name>
    <name evidence="9" type="ORF">ACFPN2_03520</name>
</gene>
<evidence type="ECO:0000256" key="7">
    <source>
        <dbReference type="RuleBase" id="RU362063"/>
    </source>
</evidence>
<dbReference type="InterPro" id="IPR017585">
    <property type="entry name" value="SAF_FlgA"/>
</dbReference>
<protein>
    <recommendedName>
        <fullName evidence="3 7">Flagella basal body P-ring formation protein FlgA</fullName>
    </recommendedName>
</protein>
<feature type="signal peptide" evidence="7">
    <location>
        <begin position="1"/>
        <end position="23"/>
    </location>
</feature>
<evidence type="ECO:0000256" key="1">
    <source>
        <dbReference type="ARBA" id="ARBA00004418"/>
    </source>
</evidence>
<dbReference type="RefSeq" id="WP_380595019.1">
    <property type="nucleotide sequence ID" value="NZ_JBHSDU010000001.1"/>
</dbReference>
<evidence type="ECO:0000259" key="8">
    <source>
        <dbReference type="SMART" id="SM00858"/>
    </source>
</evidence>
<dbReference type="EMBL" id="JBHSDU010000001">
    <property type="protein sequence ID" value="MFC4308142.1"/>
    <property type="molecule type" value="Genomic_DNA"/>
</dbReference>
<proteinExistence type="inferred from homology"/>
<dbReference type="PANTHER" id="PTHR36307:SF1">
    <property type="entry name" value="FLAGELLA BASAL BODY P-RING FORMATION PROTEIN FLGA"/>
    <property type="match status" value="1"/>
</dbReference>
<dbReference type="CDD" id="cd11614">
    <property type="entry name" value="SAF_CpaB_FlgA_like"/>
    <property type="match status" value="1"/>
</dbReference>
<organism evidence="9 10">
    <name type="scientific">Steroidobacter flavus</name>
    <dbReference type="NCBI Taxonomy" id="1842136"/>
    <lineage>
        <taxon>Bacteria</taxon>
        <taxon>Pseudomonadati</taxon>
        <taxon>Pseudomonadota</taxon>
        <taxon>Gammaproteobacteria</taxon>
        <taxon>Steroidobacterales</taxon>
        <taxon>Steroidobacteraceae</taxon>
        <taxon>Steroidobacter</taxon>
    </lineage>
</organism>
<reference evidence="10" key="1">
    <citation type="journal article" date="2019" name="Int. J. Syst. Evol. Microbiol.">
        <title>The Global Catalogue of Microorganisms (GCM) 10K type strain sequencing project: providing services to taxonomists for standard genome sequencing and annotation.</title>
        <authorList>
            <consortium name="The Broad Institute Genomics Platform"/>
            <consortium name="The Broad Institute Genome Sequencing Center for Infectious Disease"/>
            <person name="Wu L."/>
            <person name="Ma J."/>
        </authorList>
    </citation>
    <scope>NUCLEOTIDE SEQUENCE [LARGE SCALE GENOMIC DNA]</scope>
    <source>
        <strain evidence="10">CGMCC 1.10759</strain>
    </source>
</reference>
<dbReference type="Gene3D" id="3.90.1210.10">
    <property type="entry name" value="Antifreeze-like/N-acetylneuraminic acid synthase C-terminal domain"/>
    <property type="match status" value="1"/>
</dbReference>
<evidence type="ECO:0000313" key="9">
    <source>
        <dbReference type="EMBL" id="MFC4308142.1"/>
    </source>
</evidence>
<accession>A0ABV8SMK7</accession>
<sequence length="234" mass="25127">MKPFETSCYSLLLLLLPASGAWSASSVESAVERVAREHVNRYAESIGWAEPQLKLKLTTGNLGGCPDDANIETIDVRHPSRMRFAAICNGEKREVVVRATIAANVVVSAEDLKAGTPIDASSLKLERRDVTATPGAVTNIDEVAGKTSRRAMRAGQLVDRRWLNESVLVKRNGKVTIIARNAGVEVHVAAEALQNGRRGEVISVKNSANGTVLRARVIGPDAVEPLEIPSGTTR</sequence>
<keyword evidence="7" id="KW-1005">Bacterial flagellum biogenesis</keyword>
<evidence type="ECO:0000256" key="5">
    <source>
        <dbReference type="ARBA" id="ARBA00022764"/>
    </source>
</evidence>
<dbReference type="Pfam" id="PF13144">
    <property type="entry name" value="ChapFlgA"/>
    <property type="match status" value="1"/>
</dbReference>
<dbReference type="Proteomes" id="UP001595904">
    <property type="component" value="Unassembled WGS sequence"/>
</dbReference>
<keyword evidence="4 7" id="KW-0732">Signal</keyword>
<keyword evidence="9" id="KW-0282">Flagellum</keyword>
<dbReference type="InterPro" id="IPR039246">
    <property type="entry name" value="Flagellar_FlgA"/>
</dbReference>
<name>A0ABV8SMK7_9GAMM</name>
<comment type="function">
    <text evidence="6 7">Involved in the assembly process of the P-ring formation. It may associate with FlgF on the rod constituting a structure essential for the P-ring assembly or may act as a modulator protein for the P-ring assembly.</text>
</comment>